<dbReference type="GO" id="GO:0006747">
    <property type="term" value="P:FAD biosynthetic process"/>
    <property type="evidence" value="ECO:0007669"/>
    <property type="project" value="UniProtKB-UniPathway"/>
</dbReference>
<keyword evidence="9" id="KW-0288">FMN</keyword>
<keyword evidence="13" id="KW-0418">Kinase</keyword>
<evidence type="ECO:0000256" key="9">
    <source>
        <dbReference type="ARBA" id="ARBA00022643"/>
    </source>
</evidence>
<dbReference type="CDD" id="cd02064">
    <property type="entry name" value="FAD_synthetase_N"/>
    <property type="match status" value="1"/>
</dbReference>
<feature type="domain" description="Riboflavin kinase" evidence="20">
    <location>
        <begin position="132"/>
        <end position="255"/>
    </location>
</feature>
<dbReference type="PANTHER" id="PTHR22749">
    <property type="entry name" value="RIBOFLAVIN KINASE/FMN ADENYLYLTRANSFERASE"/>
    <property type="match status" value="1"/>
</dbReference>
<evidence type="ECO:0000256" key="5">
    <source>
        <dbReference type="ARBA" id="ARBA00012105"/>
    </source>
</evidence>
<dbReference type="GO" id="GO:0009231">
    <property type="term" value="P:riboflavin biosynthetic process"/>
    <property type="evidence" value="ECO:0007669"/>
    <property type="project" value="InterPro"/>
</dbReference>
<dbReference type="EMBL" id="CP007142">
    <property type="protein sequence ID" value="AJQ97431.1"/>
    <property type="molecule type" value="Genomic_DNA"/>
</dbReference>
<dbReference type="EC" id="2.7.7.2" evidence="6"/>
<sequence>MIFEPQAKEFFDPTGAPARLTGFRDKVSLMEKTGVDCVLVINFNARFRALTAKAFVDDVLVGRLGIKSLIVGDDFRFGCDRSGNFEFLKQMSIEHAFEIKDHSTFLSNDGRISSTLVRDKLAQGCLTEASALLGWDYSISGKVIHGAKLGRTIGVPTANLQVNGYKSALEGVFQVDLKLRGSTYYGVANIGPKPTRDIHHPNLEVHIFDFDEEIYGEHLTIVFRHWLRAVKKFANIDELKIQIQEDIAQARQLITAERVTR</sequence>
<dbReference type="PANTHER" id="PTHR22749:SF6">
    <property type="entry name" value="RIBOFLAVIN KINASE"/>
    <property type="match status" value="1"/>
</dbReference>
<keyword evidence="8" id="KW-0285">Flavoprotein</keyword>
<keyword evidence="14" id="KW-0274">FAD</keyword>
<evidence type="ECO:0000256" key="17">
    <source>
        <dbReference type="ARBA" id="ARBA00032176"/>
    </source>
</evidence>
<dbReference type="STRING" id="1445510.YC6258_05401"/>
<evidence type="ECO:0000256" key="4">
    <source>
        <dbReference type="ARBA" id="ARBA00010214"/>
    </source>
</evidence>
<evidence type="ECO:0000256" key="16">
    <source>
        <dbReference type="ARBA" id="ARBA00023268"/>
    </source>
</evidence>
<dbReference type="InterPro" id="IPR015864">
    <property type="entry name" value="FAD_synthase"/>
</dbReference>
<evidence type="ECO:0000256" key="19">
    <source>
        <dbReference type="ARBA" id="ARBA00049494"/>
    </source>
</evidence>
<evidence type="ECO:0000256" key="18">
    <source>
        <dbReference type="ARBA" id="ARBA00047880"/>
    </source>
</evidence>
<comment type="catalytic activity">
    <reaction evidence="18">
        <text>riboflavin + ATP = FMN + ADP + H(+)</text>
        <dbReference type="Rhea" id="RHEA:14357"/>
        <dbReference type="ChEBI" id="CHEBI:15378"/>
        <dbReference type="ChEBI" id="CHEBI:30616"/>
        <dbReference type="ChEBI" id="CHEBI:57986"/>
        <dbReference type="ChEBI" id="CHEBI:58210"/>
        <dbReference type="ChEBI" id="CHEBI:456216"/>
        <dbReference type="EC" id="2.7.1.26"/>
    </reaction>
</comment>
<dbReference type="GO" id="GO:0009398">
    <property type="term" value="P:FMN biosynthetic process"/>
    <property type="evidence" value="ECO:0007669"/>
    <property type="project" value="UniProtKB-UniPathway"/>
</dbReference>
<evidence type="ECO:0000313" key="22">
    <source>
        <dbReference type="Proteomes" id="UP000032266"/>
    </source>
</evidence>
<dbReference type="Gene3D" id="3.40.50.620">
    <property type="entry name" value="HUPs"/>
    <property type="match status" value="1"/>
</dbReference>
<dbReference type="InterPro" id="IPR023468">
    <property type="entry name" value="Riboflavin_kinase"/>
</dbReference>
<dbReference type="Proteomes" id="UP000032266">
    <property type="component" value="Chromosome"/>
</dbReference>
<dbReference type="UniPathway" id="UPA00277">
    <property type="reaction ID" value="UER00407"/>
</dbReference>
<evidence type="ECO:0000256" key="2">
    <source>
        <dbReference type="ARBA" id="ARBA00004726"/>
    </source>
</evidence>
<evidence type="ECO:0000256" key="15">
    <source>
        <dbReference type="ARBA" id="ARBA00022840"/>
    </source>
</evidence>
<dbReference type="InterPro" id="IPR015865">
    <property type="entry name" value="Riboflavin_kinase_bac/euk"/>
</dbReference>
<dbReference type="Gene3D" id="2.40.30.30">
    <property type="entry name" value="Riboflavin kinase-like"/>
    <property type="match status" value="1"/>
</dbReference>
<dbReference type="SUPFAM" id="SSF82114">
    <property type="entry name" value="Riboflavin kinase-like"/>
    <property type="match status" value="1"/>
</dbReference>
<evidence type="ECO:0000256" key="7">
    <source>
        <dbReference type="ARBA" id="ARBA00018483"/>
    </source>
</evidence>
<evidence type="ECO:0000256" key="14">
    <source>
        <dbReference type="ARBA" id="ARBA00022827"/>
    </source>
</evidence>
<reference evidence="21 22" key="1">
    <citation type="submission" date="2014-01" db="EMBL/GenBank/DDBJ databases">
        <title>Full genme sequencing of cellulolytic bacterium Gynuella sunshinyii YC6258T gen. nov., sp. nov.</title>
        <authorList>
            <person name="Khan H."/>
            <person name="Chung E.J."/>
            <person name="Chung Y.R."/>
        </authorList>
    </citation>
    <scope>NUCLEOTIDE SEQUENCE [LARGE SCALE GENOMIC DNA]</scope>
    <source>
        <strain evidence="21 22">YC6258</strain>
    </source>
</reference>
<evidence type="ECO:0000256" key="12">
    <source>
        <dbReference type="ARBA" id="ARBA00022741"/>
    </source>
</evidence>
<evidence type="ECO:0000256" key="1">
    <source>
        <dbReference type="ARBA" id="ARBA00002121"/>
    </source>
</evidence>
<keyword evidence="10 21" id="KW-0808">Transferase</keyword>
<protein>
    <recommendedName>
        <fullName evidence="7">Bifunctional riboflavin kinase/FMN adenylyltransferase</fullName>
        <ecNumber evidence="5">2.7.1.26</ecNumber>
        <ecNumber evidence="6">2.7.7.2</ecNumber>
    </recommendedName>
    <alternativeName>
        <fullName evidence="17">Riboflavin biosynthesis protein RibF</fullName>
    </alternativeName>
</protein>
<organism evidence="21 22">
    <name type="scientific">Gynuella sunshinyii YC6258</name>
    <dbReference type="NCBI Taxonomy" id="1445510"/>
    <lineage>
        <taxon>Bacteria</taxon>
        <taxon>Pseudomonadati</taxon>
        <taxon>Pseudomonadota</taxon>
        <taxon>Gammaproteobacteria</taxon>
        <taxon>Oceanospirillales</taxon>
        <taxon>Saccharospirillaceae</taxon>
        <taxon>Gynuella</taxon>
    </lineage>
</organism>
<dbReference type="UniPathway" id="UPA00276">
    <property type="reaction ID" value="UER00406"/>
</dbReference>
<comment type="catalytic activity">
    <reaction evidence="19">
        <text>FMN + ATP + H(+) = FAD + diphosphate</text>
        <dbReference type="Rhea" id="RHEA:17237"/>
        <dbReference type="ChEBI" id="CHEBI:15378"/>
        <dbReference type="ChEBI" id="CHEBI:30616"/>
        <dbReference type="ChEBI" id="CHEBI:33019"/>
        <dbReference type="ChEBI" id="CHEBI:57692"/>
        <dbReference type="ChEBI" id="CHEBI:58210"/>
        <dbReference type="EC" id="2.7.7.2"/>
    </reaction>
</comment>
<name>A0A0C5VTB4_9GAMM</name>
<evidence type="ECO:0000256" key="3">
    <source>
        <dbReference type="ARBA" id="ARBA00005201"/>
    </source>
</evidence>
<comment type="similarity">
    <text evidence="4">Belongs to the RibF family.</text>
</comment>
<dbReference type="Pfam" id="PF06574">
    <property type="entry name" value="FAD_syn"/>
    <property type="match status" value="1"/>
</dbReference>
<dbReference type="AlphaFoldDB" id="A0A0C5VTB4"/>
<dbReference type="SMART" id="SM00904">
    <property type="entry name" value="Flavokinase"/>
    <property type="match status" value="1"/>
</dbReference>
<dbReference type="GO" id="GO:0008531">
    <property type="term" value="F:riboflavin kinase activity"/>
    <property type="evidence" value="ECO:0007669"/>
    <property type="project" value="UniProtKB-EC"/>
</dbReference>
<evidence type="ECO:0000256" key="8">
    <source>
        <dbReference type="ARBA" id="ARBA00022630"/>
    </source>
</evidence>
<accession>A0A0C5VTB4</accession>
<dbReference type="GO" id="GO:0003919">
    <property type="term" value="F:FMN adenylyltransferase activity"/>
    <property type="evidence" value="ECO:0007669"/>
    <property type="project" value="UniProtKB-EC"/>
</dbReference>
<comment type="pathway">
    <text evidence="2">Cofactor biosynthesis; FAD biosynthesis; FAD from FMN: step 1/1.</text>
</comment>
<dbReference type="InterPro" id="IPR014729">
    <property type="entry name" value="Rossmann-like_a/b/a_fold"/>
</dbReference>
<evidence type="ECO:0000256" key="10">
    <source>
        <dbReference type="ARBA" id="ARBA00022679"/>
    </source>
</evidence>
<keyword evidence="15" id="KW-0067">ATP-binding</keyword>
<evidence type="ECO:0000259" key="20">
    <source>
        <dbReference type="SMART" id="SM00904"/>
    </source>
</evidence>
<dbReference type="InterPro" id="IPR023465">
    <property type="entry name" value="Riboflavin_kinase_dom_sf"/>
</dbReference>
<keyword evidence="12" id="KW-0547">Nucleotide-binding</keyword>
<evidence type="ECO:0000313" key="21">
    <source>
        <dbReference type="EMBL" id="AJQ97431.1"/>
    </source>
</evidence>
<comment type="function">
    <text evidence="1">Catalyzes the phosphorylation of riboflavin to FMN followed by the adenylation of FMN to FAD.</text>
</comment>
<dbReference type="InterPro" id="IPR002606">
    <property type="entry name" value="Riboflavin_kinase_bac"/>
</dbReference>
<dbReference type="Pfam" id="PF01687">
    <property type="entry name" value="Flavokinase"/>
    <property type="match status" value="1"/>
</dbReference>
<dbReference type="GO" id="GO:0005524">
    <property type="term" value="F:ATP binding"/>
    <property type="evidence" value="ECO:0007669"/>
    <property type="project" value="UniProtKB-KW"/>
</dbReference>
<keyword evidence="11 21" id="KW-0548">Nucleotidyltransferase</keyword>
<gene>
    <name evidence="21" type="ORF">YC6258_05401</name>
</gene>
<dbReference type="EC" id="2.7.1.26" evidence="5"/>
<dbReference type="KEGG" id="gsn:YC6258_05401"/>
<dbReference type="NCBIfam" id="TIGR00083">
    <property type="entry name" value="ribF"/>
    <property type="match status" value="1"/>
</dbReference>
<evidence type="ECO:0000256" key="11">
    <source>
        <dbReference type="ARBA" id="ARBA00022695"/>
    </source>
</evidence>
<dbReference type="HOGENOM" id="CLU_048437_0_1_6"/>
<evidence type="ECO:0000256" key="6">
    <source>
        <dbReference type="ARBA" id="ARBA00012393"/>
    </source>
</evidence>
<evidence type="ECO:0000256" key="13">
    <source>
        <dbReference type="ARBA" id="ARBA00022777"/>
    </source>
</evidence>
<dbReference type="SUPFAM" id="SSF52374">
    <property type="entry name" value="Nucleotidylyl transferase"/>
    <property type="match status" value="1"/>
</dbReference>
<keyword evidence="22" id="KW-1185">Reference proteome</keyword>
<comment type="pathway">
    <text evidence="3">Cofactor biosynthesis; FMN biosynthesis; FMN from riboflavin (ATP route): step 1/1.</text>
</comment>
<dbReference type="PATRIC" id="fig|1445510.3.peg.5362"/>
<proteinExistence type="inferred from homology"/>
<keyword evidence="16" id="KW-0511">Multifunctional enzyme</keyword>